<dbReference type="InterPro" id="IPR000194">
    <property type="entry name" value="ATPase_F1/V1/A1_a/bsu_nucl-bd"/>
</dbReference>
<dbReference type="SUPFAM" id="SSF52540">
    <property type="entry name" value="P-loop containing nucleoside triphosphate hydrolases"/>
    <property type="match status" value="1"/>
</dbReference>
<name>A0A0X8H1Y1_9FIRM</name>
<dbReference type="GO" id="GO:0005524">
    <property type="term" value="F:ATP binding"/>
    <property type="evidence" value="ECO:0007669"/>
    <property type="project" value="UniProtKB-UniRule"/>
</dbReference>
<dbReference type="HAMAP" id="MF_00310">
    <property type="entry name" value="ATP_synth_B_arch"/>
    <property type="match status" value="1"/>
</dbReference>
<gene>
    <name evidence="4" type="primary">atpB</name>
    <name evidence="8" type="ORF">AOC36_11555</name>
</gene>
<dbReference type="RefSeq" id="WP_067634488.1">
    <property type="nucleotide sequence ID" value="NZ_CP013213.1"/>
</dbReference>
<dbReference type="STRING" id="1514105.AOC36_11555"/>
<dbReference type="GO" id="GO:0016787">
    <property type="term" value="F:hydrolase activity"/>
    <property type="evidence" value="ECO:0007669"/>
    <property type="project" value="UniProtKB-KW"/>
</dbReference>
<evidence type="ECO:0000256" key="1">
    <source>
        <dbReference type="ARBA" id="ARBA00008936"/>
    </source>
</evidence>
<keyword evidence="4" id="KW-0375">Hydrogen ion transport</keyword>
<evidence type="ECO:0000313" key="8">
    <source>
        <dbReference type="EMBL" id="AMC94585.1"/>
    </source>
</evidence>
<dbReference type="GO" id="GO:0046933">
    <property type="term" value="F:proton-transporting ATP synthase activity, rotational mechanism"/>
    <property type="evidence" value="ECO:0007669"/>
    <property type="project" value="UniProtKB-UniRule"/>
</dbReference>
<dbReference type="InterPro" id="IPR027417">
    <property type="entry name" value="P-loop_NTPase"/>
</dbReference>
<dbReference type="CDD" id="cd18118">
    <property type="entry name" value="ATP-synt_V_A-type_beta_N"/>
    <property type="match status" value="1"/>
</dbReference>
<dbReference type="InterPro" id="IPR022879">
    <property type="entry name" value="V-ATPase_su_B/beta"/>
</dbReference>
<dbReference type="CDD" id="cd18112">
    <property type="entry name" value="ATP-synt_V_A-type_beta_C"/>
    <property type="match status" value="1"/>
</dbReference>
<dbReference type="GO" id="GO:0042777">
    <property type="term" value="P:proton motive force-driven plasma membrane ATP synthesis"/>
    <property type="evidence" value="ECO:0007669"/>
    <property type="project" value="UniProtKB-UniRule"/>
</dbReference>
<feature type="domain" description="ATPase F1/V1/A1 complex alpha/beta subunit N-terminal" evidence="6">
    <location>
        <begin position="9"/>
        <end position="74"/>
    </location>
</feature>
<dbReference type="NCBIfam" id="NF003235">
    <property type="entry name" value="PRK04196.1"/>
    <property type="match status" value="1"/>
</dbReference>
<keyword evidence="8" id="KW-0378">Hydrolase</keyword>
<keyword evidence="2 4" id="KW-0813">Transport</keyword>
<accession>A0A0X8H1Y1</accession>
<dbReference type="GO" id="GO:0007035">
    <property type="term" value="P:vacuolar acidification"/>
    <property type="evidence" value="ECO:0007669"/>
    <property type="project" value="TreeGrafter"/>
</dbReference>
<dbReference type="GO" id="GO:0046961">
    <property type="term" value="F:proton-transporting ATPase activity, rotational mechanism"/>
    <property type="evidence" value="ECO:0007669"/>
    <property type="project" value="TreeGrafter"/>
</dbReference>
<reference evidence="8 9" key="1">
    <citation type="submission" date="2015-10" db="EMBL/GenBank/DDBJ databases">
        <title>Erysipelothrix larvae sp. LV19 isolated from the larval gut of the rhinoceros beetle, Trypoxylus dichotomus.</title>
        <authorList>
            <person name="Lim S."/>
            <person name="Kim B.-C."/>
        </authorList>
    </citation>
    <scope>NUCLEOTIDE SEQUENCE [LARGE SCALE GENOMIC DNA]</scope>
    <source>
        <strain evidence="8 9">LV19</strain>
    </source>
</reference>
<evidence type="ECO:0000256" key="2">
    <source>
        <dbReference type="ARBA" id="ARBA00022448"/>
    </source>
</evidence>
<dbReference type="CDD" id="cd01135">
    <property type="entry name" value="V_A-ATPase_B"/>
    <property type="match status" value="1"/>
</dbReference>
<protein>
    <recommendedName>
        <fullName evidence="4">V-type ATP synthase beta chain</fullName>
    </recommendedName>
    <alternativeName>
        <fullName evidence="4">V-ATPase subunit B</fullName>
    </alternativeName>
</protein>
<dbReference type="OrthoDB" id="9802718at2"/>
<dbReference type="EMBL" id="CP013213">
    <property type="protein sequence ID" value="AMC94585.1"/>
    <property type="molecule type" value="Genomic_DNA"/>
</dbReference>
<evidence type="ECO:0000313" key="9">
    <source>
        <dbReference type="Proteomes" id="UP000063781"/>
    </source>
</evidence>
<evidence type="ECO:0000259" key="6">
    <source>
        <dbReference type="Pfam" id="PF02874"/>
    </source>
</evidence>
<dbReference type="KEGG" id="erl:AOC36_11555"/>
<dbReference type="PROSITE" id="PS00152">
    <property type="entry name" value="ATPASE_ALPHA_BETA"/>
    <property type="match status" value="1"/>
</dbReference>
<organism evidence="8 9">
    <name type="scientific">Erysipelothrix larvae</name>
    <dbReference type="NCBI Taxonomy" id="1514105"/>
    <lineage>
        <taxon>Bacteria</taxon>
        <taxon>Bacillati</taxon>
        <taxon>Bacillota</taxon>
        <taxon>Erysipelotrichia</taxon>
        <taxon>Erysipelotrichales</taxon>
        <taxon>Erysipelotrichaceae</taxon>
        <taxon>Erysipelothrix</taxon>
    </lineage>
</organism>
<evidence type="ECO:0000259" key="7">
    <source>
        <dbReference type="Pfam" id="PF22919"/>
    </source>
</evidence>
<keyword evidence="9" id="KW-1185">Reference proteome</keyword>
<evidence type="ECO:0000256" key="3">
    <source>
        <dbReference type="ARBA" id="ARBA00023065"/>
    </source>
</evidence>
<feature type="domain" description="ATP synthase A/B type C-terminal" evidence="7">
    <location>
        <begin position="354"/>
        <end position="453"/>
    </location>
</feature>
<dbReference type="Proteomes" id="UP000063781">
    <property type="component" value="Chromosome"/>
</dbReference>
<dbReference type="InterPro" id="IPR020003">
    <property type="entry name" value="ATPase_a/bsu_AS"/>
</dbReference>
<dbReference type="AlphaFoldDB" id="A0A0X8H1Y1"/>
<keyword evidence="3 4" id="KW-0406">Ion transport</keyword>
<comment type="function">
    <text evidence="4">Produces ATP from ADP in the presence of a proton gradient across the membrane. The V-type beta chain is a regulatory subunit.</text>
</comment>
<dbReference type="InterPro" id="IPR004100">
    <property type="entry name" value="ATPase_F1/V1/A1_a/bsu_N"/>
</dbReference>
<dbReference type="Gene3D" id="3.40.50.12240">
    <property type="match status" value="1"/>
</dbReference>
<sequence>MRTLYQGLSNINGPLVALEGIEDASFDELVELYDEDGSQQLGRIIEIKGDKVLIQVFGQTEGMSRTNTQTKFTGRPIEMGLSEAILGRSFNGSGQVIDGQGPIYVERTQDINGRVMNPVSRIYPRNYINTGVSAIDGLNTLIRGQKLPIFSGSGLPHNELAAQIVRQARLHDENESFGIVFAAMGVKHDVAAFFKKAFMESGVMDHVVMFLNMANDPIIERILTPRFALTAAEYLAFEKNMNILVVMSDMTTYCEALREYSASKGEIPGRKGYPGYLYSDLASMYERAGCVEGSTGSLTQIPILTMPNDDISHPIPDLTGYITEGQIVLDRNMTQQGIYPPINVLPSLSRLMKDGIGKGLTREDHQDVSSQLFASYARVIDVRNLASVIGLDELSKEDQNYLEFGRMFEQVFVGQGSKTNRFVDDTLDLGWLLVSLLPRHDLDRLSDELLDAHYDPSRAKTYFESLEVGH</sequence>
<dbReference type="InterPro" id="IPR055190">
    <property type="entry name" value="ATP-synt_VA_C"/>
</dbReference>
<feature type="domain" description="ATPase F1/V1/A1 complex alpha/beta subunit nucleotide-binding" evidence="5">
    <location>
        <begin position="131"/>
        <end position="349"/>
    </location>
</feature>
<comment type="similarity">
    <text evidence="1 4">Belongs to the ATPase alpha/beta chains family.</text>
</comment>
<dbReference type="PANTHER" id="PTHR43389:SF4">
    <property type="entry name" value="V-TYPE PROTON ATPASE SUBUNIT B"/>
    <property type="match status" value="1"/>
</dbReference>
<evidence type="ECO:0000256" key="4">
    <source>
        <dbReference type="HAMAP-Rule" id="MF_00310"/>
    </source>
</evidence>
<keyword evidence="4" id="KW-0066">ATP synthesis</keyword>
<dbReference type="Pfam" id="PF22919">
    <property type="entry name" value="ATP-synt_VA_C"/>
    <property type="match status" value="1"/>
</dbReference>
<evidence type="ECO:0000259" key="5">
    <source>
        <dbReference type="Pfam" id="PF00006"/>
    </source>
</evidence>
<dbReference type="Pfam" id="PF02874">
    <property type="entry name" value="ATP-synt_ab_N"/>
    <property type="match status" value="1"/>
</dbReference>
<dbReference type="PANTHER" id="PTHR43389">
    <property type="entry name" value="V-TYPE PROTON ATPASE SUBUNIT B"/>
    <property type="match status" value="1"/>
</dbReference>
<dbReference type="Pfam" id="PF00006">
    <property type="entry name" value="ATP-synt_ab"/>
    <property type="match status" value="1"/>
</dbReference>
<proteinExistence type="inferred from homology"/>